<evidence type="ECO:0000256" key="15">
    <source>
        <dbReference type="SAM" id="Phobius"/>
    </source>
</evidence>
<keyword evidence="20" id="KW-0614">Plasmid</keyword>
<feature type="domain" description="Response regulatory" evidence="17">
    <location>
        <begin position="928"/>
        <end position="1044"/>
    </location>
</feature>
<dbReference type="PROSITE" id="PS50112">
    <property type="entry name" value="PAS"/>
    <property type="match status" value="2"/>
</dbReference>
<dbReference type="CDD" id="cd00082">
    <property type="entry name" value="HisKA"/>
    <property type="match status" value="1"/>
</dbReference>
<keyword evidence="4" id="KW-1003">Cell membrane</keyword>
<feature type="modified residue" description="4-aspartylphosphate" evidence="14">
    <location>
        <position position="979"/>
    </location>
</feature>
<keyword evidence="5 14" id="KW-0597">Phosphoprotein</keyword>
<dbReference type="NCBIfam" id="TIGR00229">
    <property type="entry name" value="sensory_box"/>
    <property type="match status" value="2"/>
</dbReference>
<dbReference type="InterPro" id="IPR013767">
    <property type="entry name" value="PAS_fold"/>
</dbReference>
<keyword evidence="8" id="KW-0547">Nucleotide-binding</keyword>
<evidence type="ECO:0000313" key="21">
    <source>
        <dbReference type="Proteomes" id="UP000000442"/>
    </source>
</evidence>
<dbReference type="Pfam" id="PF00072">
    <property type="entry name" value="Response_reg"/>
    <property type="match status" value="1"/>
</dbReference>
<dbReference type="PROSITE" id="PS50113">
    <property type="entry name" value="PAC"/>
    <property type="match status" value="2"/>
</dbReference>
<evidence type="ECO:0000256" key="1">
    <source>
        <dbReference type="ARBA" id="ARBA00000085"/>
    </source>
</evidence>
<dbReference type="PRINTS" id="PR00344">
    <property type="entry name" value="BCTRLSENSOR"/>
</dbReference>
<dbReference type="GO" id="GO:0005886">
    <property type="term" value="C:plasma membrane"/>
    <property type="evidence" value="ECO:0007669"/>
    <property type="project" value="UniProtKB-SubCell"/>
</dbReference>
<dbReference type="PROSITE" id="PS50109">
    <property type="entry name" value="HIS_KIN"/>
    <property type="match status" value="1"/>
</dbReference>
<dbReference type="AlphaFoldDB" id="C0QMM3"/>
<organism evidence="20 21">
    <name type="scientific">Desulforapulum autotrophicum (strain ATCC 43914 / DSM 3382 / VKM B-1955 / HRM2)</name>
    <name type="common">Desulfobacterium autotrophicum</name>
    <dbReference type="NCBI Taxonomy" id="177437"/>
    <lineage>
        <taxon>Bacteria</taxon>
        <taxon>Pseudomonadati</taxon>
        <taxon>Thermodesulfobacteriota</taxon>
        <taxon>Desulfobacteria</taxon>
        <taxon>Desulfobacterales</taxon>
        <taxon>Desulfobacteraceae</taxon>
        <taxon>Desulforapulum</taxon>
    </lineage>
</organism>
<proteinExistence type="predicted"/>
<dbReference type="InterPro" id="IPR004358">
    <property type="entry name" value="Sig_transdc_His_kin-like_C"/>
</dbReference>
<dbReference type="eggNOG" id="COG0784">
    <property type="taxonomic scope" value="Bacteria"/>
</dbReference>
<evidence type="ECO:0000256" key="10">
    <source>
        <dbReference type="ARBA" id="ARBA00022840"/>
    </source>
</evidence>
<dbReference type="InterPro" id="IPR003661">
    <property type="entry name" value="HisK_dim/P_dom"/>
</dbReference>
<sequence>MTSIKKLLLQNMLFITFISFTFLYFFWVVNEYAKFNEESESVKENFVTSEKERLKTQVQAVLEYVQYMRNQTGKRLRDSIKGRVNEACAIALNIYNENKDSKSHDEIKKMIKDALRPIRFKQNRGYYFAFNMEGIEELFADRPEMEGKNMIAVQGAKGEYVVPDMIEIIKAHEEGFYSYTWSKPGDLDTKYLKIAYVKYFAPYGWGIGTGEYIEDVKKEIQEEVLERISKLRFEKEGYFFGSIYGGKPLFTKGEITRGAESIWELTDPNGVKIIQEQNSAAKEPGGGFVSYFWQKLDPEKLSPKLSYVVGIPEWEWLIGAGVYLDTMDEIILLKKKALYHDFLKQAVLYFAVMIFLFFLILLWTRYQAHKIQSGIRFFSNFFKTASSQATAIDPAGLQFEEFKSIAVSANQMIETRTKAIQDLQESEEKFRMTFLSSPDSINLNRVEDGMYLEINKGFTKIMGYSSEEAIGKYSRDLNIWNDPKDRDRLVSWLKKDGFVENLEAEFTGKDGQIKVGLISARILKIGNENVILSITRDITERKQMEADRERHLAAIEQIAEGVVITDTVGNIEYINPAFKKITGYQKQELIGKNSRILKSGEHDESFYRQLWETILTGNTWNGRLTNKKKNGSFYIEKNTISPVLDKSGKIINFVAVKRDITDKIRMEKVVQQSQKMESIGTLAGGIAHDFNNILFPIVGHSEMLLEDVSDDNPYRESINEIYTGSLRARDLVHQILAFSRQESSELKLMKMQPIIKEALKLIRSTIPTTISISQNLQPNCGTVKADPTQIHQIVMNLAINAYHAMEERGGELKVSLKKVELRQYDFINPDMTNDSYVCLTIEDTGTGMDKKTIDKIFDPFFTTKEKGKGTGMGLSVVHGIVKSMNGEVQVYSEPGKGTQFHIYLPVVKSANEKQETQTNEPIQGGTEGILLVDDEEGIITMEKLALERLGYRVTSRTSSIEALEAFRVNPDKFDLVITDMAMPKMPGDKLAVELIKIRPDIPILLCTGFSESMSEEKIKSLGVRGLLLKPIIIKDLAKKIREILDGNENV</sequence>
<protein>
    <recommendedName>
        <fullName evidence="3">histidine kinase</fullName>
        <ecNumber evidence="3">2.7.13.3</ecNumber>
    </recommendedName>
</protein>
<dbReference type="PANTHER" id="PTHR43065">
    <property type="entry name" value="SENSOR HISTIDINE KINASE"/>
    <property type="match status" value="1"/>
</dbReference>
<keyword evidence="6" id="KW-0808">Transferase</keyword>
<comment type="catalytic activity">
    <reaction evidence="1">
        <text>ATP + protein L-histidine = ADP + protein N-phospho-L-histidine.</text>
        <dbReference type="EC" id="2.7.13.3"/>
    </reaction>
</comment>
<feature type="transmembrane region" description="Helical" evidence="15">
    <location>
        <begin position="305"/>
        <end position="325"/>
    </location>
</feature>
<dbReference type="SMART" id="SM01049">
    <property type="entry name" value="Cache_2"/>
    <property type="match status" value="2"/>
</dbReference>
<evidence type="ECO:0000259" key="18">
    <source>
        <dbReference type="PROSITE" id="PS50112"/>
    </source>
</evidence>
<dbReference type="Pfam" id="PF00512">
    <property type="entry name" value="HisKA"/>
    <property type="match status" value="1"/>
</dbReference>
<dbReference type="SMART" id="SM00086">
    <property type="entry name" value="PAC"/>
    <property type="match status" value="2"/>
</dbReference>
<dbReference type="eggNOG" id="COG3852">
    <property type="taxonomic scope" value="Bacteria"/>
</dbReference>
<comment type="subcellular location">
    <subcellularLocation>
        <location evidence="2">Cell membrane</location>
        <topology evidence="2">Multi-pass membrane protein</topology>
    </subcellularLocation>
</comment>
<feature type="domain" description="PAC" evidence="19">
    <location>
        <begin position="618"/>
        <end position="672"/>
    </location>
</feature>
<evidence type="ECO:0000256" key="14">
    <source>
        <dbReference type="PROSITE-ProRule" id="PRU00169"/>
    </source>
</evidence>
<dbReference type="InterPro" id="IPR036097">
    <property type="entry name" value="HisK_dim/P_sf"/>
</dbReference>
<dbReference type="SUPFAM" id="SSF55785">
    <property type="entry name" value="PYP-like sensor domain (PAS domain)"/>
    <property type="match status" value="2"/>
</dbReference>
<reference evidence="20" key="1">
    <citation type="submission" date="2008-05" db="EMBL/GenBank/DDBJ databases">
        <authorList>
            <person name="Strittmatter A."/>
            <person name="Liesegang H."/>
            <person name="Rabus R."/>
            <person name="Decker I."/>
            <person name="Amann J."/>
            <person name="Andres S."/>
            <person name="Henne A."/>
            <person name="Martinez-Arias R."/>
            <person name="Bartels D."/>
            <person name="Goesmann A."/>
            <person name="Krause L."/>
            <person name="Puehler A."/>
            <person name="Klenk H.-K."/>
            <person name="Richter M."/>
            <person name="Schueler M."/>
            <person name="Gloeckner F.O."/>
            <person name="Meyerdierks A."/>
            <person name="Widdel F."/>
            <person name="Gottschalk G."/>
            <person name="Amann R."/>
        </authorList>
    </citation>
    <scope>NUCLEOTIDE SEQUENCE</scope>
    <source>
        <strain evidence="20">HRM2</strain>
        <plasmid evidence="20">pHRM2a</plasmid>
    </source>
</reference>
<dbReference type="KEGG" id="dat:HRM2_p00230"/>
<dbReference type="SMART" id="SM00388">
    <property type="entry name" value="HisKA"/>
    <property type="match status" value="1"/>
</dbReference>
<feature type="domain" description="PAS" evidence="18">
    <location>
        <begin position="447"/>
        <end position="495"/>
    </location>
</feature>
<dbReference type="SUPFAM" id="SSF47384">
    <property type="entry name" value="Homodimeric domain of signal transducing histidine kinase"/>
    <property type="match status" value="1"/>
</dbReference>
<evidence type="ECO:0000256" key="7">
    <source>
        <dbReference type="ARBA" id="ARBA00022692"/>
    </source>
</evidence>
<keyword evidence="21" id="KW-1185">Reference proteome</keyword>
<gene>
    <name evidence="20" type="ORF">HRM2_p00230</name>
</gene>
<dbReference type="OrthoDB" id="5341439at2"/>
<geneLocation type="plasmid" evidence="20 21">
    <name>pHRM2a</name>
</geneLocation>
<dbReference type="SMART" id="SM00387">
    <property type="entry name" value="HATPase_c"/>
    <property type="match status" value="1"/>
</dbReference>
<name>C0QMM3_DESAH</name>
<evidence type="ECO:0000259" key="19">
    <source>
        <dbReference type="PROSITE" id="PS50113"/>
    </source>
</evidence>
<feature type="transmembrane region" description="Helical" evidence="15">
    <location>
        <begin position="7"/>
        <end position="27"/>
    </location>
</feature>
<dbReference type="Gene3D" id="3.30.450.20">
    <property type="entry name" value="PAS domain"/>
    <property type="match status" value="4"/>
</dbReference>
<feature type="domain" description="PAS" evidence="18">
    <location>
        <begin position="547"/>
        <end position="618"/>
    </location>
</feature>
<dbReference type="InterPro" id="IPR001789">
    <property type="entry name" value="Sig_transdc_resp-reg_receiver"/>
</dbReference>
<feature type="domain" description="PAC" evidence="19">
    <location>
        <begin position="500"/>
        <end position="550"/>
    </location>
</feature>
<dbReference type="eggNOG" id="COG4564">
    <property type="taxonomic scope" value="Bacteria"/>
</dbReference>
<evidence type="ECO:0000256" key="2">
    <source>
        <dbReference type="ARBA" id="ARBA00004651"/>
    </source>
</evidence>
<accession>C0QMM3</accession>
<dbReference type="Proteomes" id="UP000000442">
    <property type="component" value="Plasmid pHRM2a"/>
</dbReference>
<dbReference type="InterPro" id="IPR000014">
    <property type="entry name" value="PAS"/>
</dbReference>
<evidence type="ECO:0000256" key="12">
    <source>
        <dbReference type="ARBA" id="ARBA00023012"/>
    </source>
</evidence>
<evidence type="ECO:0000256" key="11">
    <source>
        <dbReference type="ARBA" id="ARBA00022989"/>
    </source>
</evidence>
<dbReference type="Pfam" id="PF02518">
    <property type="entry name" value="HATPase_c"/>
    <property type="match status" value="1"/>
</dbReference>
<dbReference type="InterPro" id="IPR000700">
    <property type="entry name" value="PAS-assoc_C"/>
</dbReference>
<dbReference type="Gene3D" id="1.10.287.130">
    <property type="match status" value="1"/>
</dbReference>
<dbReference type="GO" id="GO:0006355">
    <property type="term" value="P:regulation of DNA-templated transcription"/>
    <property type="evidence" value="ECO:0007669"/>
    <property type="project" value="InterPro"/>
</dbReference>
<evidence type="ECO:0000256" key="4">
    <source>
        <dbReference type="ARBA" id="ARBA00022475"/>
    </source>
</evidence>
<dbReference type="GO" id="GO:0005524">
    <property type="term" value="F:ATP binding"/>
    <property type="evidence" value="ECO:0007669"/>
    <property type="project" value="UniProtKB-KW"/>
</dbReference>
<dbReference type="InterPro" id="IPR035965">
    <property type="entry name" value="PAS-like_dom_sf"/>
</dbReference>
<keyword evidence="7 15" id="KW-0812">Transmembrane</keyword>
<keyword evidence="9 20" id="KW-0418">Kinase</keyword>
<dbReference type="InterPro" id="IPR004010">
    <property type="entry name" value="Double_Cache_2"/>
</dbReference>
<dbReference type="InterPro" id="IPR033480">
    <property type="entry name" value="sCache_2"/>
</dbReference>
<dbReference type="CDD" id="cd00130">
    <property type="entry name" value="PAS"/>
    <property type="match status" value="2"/>
</dbReference>
<dbReference type="EMBL" id="CP001088">
    <property type="protein sequence ID" value="ACN18017.1"/>
    <property type="molecule type" value="Genomic_DNA"/>
</dbReference>
<feature type="transmembrane region" description="Helical" evidence="15">
    <location>
        <begin position="346"/>
        <end position="366"/>
    </location>
</feature>
<reference evidence="20" key="2">
    <citation type="journal article" date="2009" name="Environ. Microbiol.">
        <title>Genome sequence of Desulfobacterium autotrophicum HRM2, a marine sulfate reducer oxidizing organic carbon completely to carbon dioxide.</title>
        <authorList>
            <person name="Strittmatter A.W."/>
            <person name="Liesegang H."/>
            <person name="Rabus R."/>
            <person name="Decker I."/>
            <person name="Amann J."/>
            <person name="Andres S."/>
            <person name="Henne A."/>
            <person name="Fricke W.F."/>
            <person name="Martinez-Arias R."/>
            <person name="Bartels D."/>
            <person name="Goesmann A."/>
            <person name="Krause L."/>
            <person name="Puehler A."/>
            <person name="Klenk H.P."/>
            <person name="Richter M."/>
            <person name="Schuler M."/>
            <person name="Gloeckner F.O."/>
            <person name="Meyerdierks A."/>
            <person name="Gottschalk G."/>
            <person name="Amann R."/>
        </authorList>
    </citation>
    <scope>NUCLEOTIDE SEQUENCE [LARGE SCALE GENOMIC DNA]</scope>
    <source>
        <plasmid evidence="20">pHRM2a</plasmid>
    </source>
</reference>
<dbReference type="SUPFAM" id="SSF55874">
    <property type="entry name" value="ATPase domain of HSP90 chaperone/DNA topoisomerase II/histidine kinase"/>
    <property type="match status" value="1"/>
</dbReference>
<keyword evidence="13 15" id="KW-0472">Membrane</keyword>
<keyword evidence="11 15" id="KW-1133">Transmembrane helix</keyword>
<dbReference type="Pfam" id="PF08269">
    <property type="entry name" value="dCache_2"/>
    <property type="match status" value="1"/>
</dbReference>
<evidence type="ECO:0000313" key="20">
    <source>
        <dbReference type="EMBL" id="ACN18017.1"/>
    </source>
</evidence>
<dbReference type="Gene3D" id="3.40.50.2300">
    <property type="match status" value="1"/>
</dbReference>
<evidence type="ECO:0000259" key="16">
    <source>
        <dbReference type="PROSITE" id="PS50109"/>
    </source>
</evidence>
<dbReference type="CDD" id="cd00156">
    <property type="entry name" value="REC"/>
    <property type="match status" value="1"/>
</dbReference>
<evidence type="ECO:0000256" key="8">
    <source>
        <dbReference type="ARBA" id="ARBA00022741"/>
    </source>
</evidence>
<evidence type="ECO:0000256" key="3">
    <source>
        <dbReference type="ARBA" id="ARBA00012438"/>
    </source>
</evidence>
<dbReference type="SUPFAM" id="SSF52172">
    <property type="entry name" value="CheY-like"/>
    <property type="match status" value="1"/>
</dbReference>
<keyword evidence="12" id="KW-0902">Two-component regulatory system</keyword>
<evidence type="ECO:0000256" key="13">
    <source>
        <dbReference type="ARBA" id="ARBA00023136"/>
    </source>
</evidence>
<dbReference type="SMART" id="SM00091">
    <property type="entry name" value="PAS"/>
    <property type="match status" value="2"/>
</dbReference>
<dbReference type="InterPro" id="IPR036890">
    <property type="entry name" value="HATPase_C_sf"/>
</dbReference>
<dbReference type="PANTHER" id="PTHR43065:SF42">
    <property type="entry name" value="TWO-COMPONENT SENSOR PPRA"/>
    <property type="match status" value="1"/>
</dbReference>
<dbReference type="SMART" id="SM00448">
    <property type="entry name" value="REC"/>
    <property type="match status" value="1"/>
</dbReference>
<dbReference type="InterPro" id="IPR011006">
    <property type="entry name" value="CheY-like_superfamily"/>
</dbReference>
<dbReference type="InterPro" id="IPR003594">
    <property type="entry name" value="HATPase_dom"/>
</dbReference>
<keyword evidence="10" id="KW-0067">ATP-binding</keyword>
<dbReference type="GO" id="GO:0000155">
    <property type="term" value="F:phosphorelay sensor kinase activity"/>
    <property type="evidence" value="ECO:0007669"/>
    <property type="project" value="InterPro"/>
</dbReference>
<evidence type="ECO:0000256" key="6">
    <source>
        <dbReference type="ARBA" id="ARBA00022679"/>
    </source>
</evidence>
<evidence type="ECO:0000259" key="17">
    <source>
        <dbReference type="PROSITE" id="PS50110"/>
    </source>
</evidence>
<dbReference type="InterPro" id="IPR001610">
    <property type="entry name" value="PAC"/>
</dbReference>
<evidence type="ECO:0000256" key="9">
    <source>
        <dbReference type="ARBA" id="ARBA00022777"/>
    </source>
</evidence>
<dbReference type="Pfam" id="PF13426">
    <property type="entry name" value="PAS_9"/>
    <property type="match status" value="1"/>
</dbReference>
<dbReference type="Gene3D" id="3.30.565.10">
    <property type="entry name" value="Histidine kinase-like ATPase, C-terminal domain"/>
    <property type="match status" value="1"/>
</dbReference>
<dbReference type="PROSITE" id="PS50110">
    <property type="entry name" value="RESPONSE_REGULATORY"/>
    <property type="match status" value="1"/>
</dbReference>
<dbReference type="EC" id="2.7.13.3" evidence="3"/>
<feature type="domain" description="Histidine kinase" evidence="16">
    <location>
        <begin position="685"/>
        <end position="908"/>
    </location>
</feature>
<dbReference type="InterPro" id="IPR005467">
    <property type="entry name" value="His_kinase_dom"/>
</dbReference>
<dbReference type="HOGENOM" id="CLU_000445_133_1_7"/>
<dbReference type="Pfam" id="PF00989">
    <property type="entry name" value="PAS"/>
    <property type="match status" value="1"/>
</dbReference>
<evidence type="ECO:0000256" key="5">
    <source>
        <dbReference type="ARBA" id="ARBA00022553"/>
    </source>
</evidence>